<feature type="compositionally biased region" description="Polar residues" evidence="1">
    <location>
        <begin position="242"/>
        <end position="251"/>
    </location>
</feature>
<sequence length="462" mass="51256">MIKVLNDDQTEHPNHTNDDIITDNLTNTKEAQFTNPSSFTNKDSSVPNNVSSHIPTETPNVTLSLTTLAPKEKWSRDKHIELVNIVGNPRAGMLTRKMGKNLSAASVGKCLFADFLSEDEPRKVSEVYKHPGWVDYMQEELNKFSRNKVWILVPPPYGGNTGGYDQITTKDAMILYCLANGAGKSVNEGKKPGSKNRRRNSIHKHNKHSLSKLEAPIFGPLSKEASEAQKGQSKNRKKSITTKDNIPSQPLASIPMVAKIHKEAMQATSCQTSLGDTREVQADPQLSNVVSTSLTEPVYLASTLVHSKSASGRNTLAAFTTKVDPNQSNHKDSLPQQQDKTKSAEDGLYGMYSPEDDQLIQVSSEEDANIKTETKDTSVPKPSPPSTRTVWIQELTNQLPSKFEEVNGTLVYLKQYVKKLEINVRADLKGILNKLADLQTSISALTIRVKSMKRFTWTFHLT</sequence>
<accession>A0A6L2KG13</accession>
<feature type="region of interest" description="Disordered" evidence="1">
    <location>
        <begin position="33"/>
        <end position="57"/>
    </location>
</feature>
<evidence type="ECO:0000313" key="2">
    <source>
        <dbReference type="EMBL" id="GEU47622.1"/>
    </source>
</evidence>
<proteinExistence type="predicted"/>
<comment type="caution">
    <text evidence="2">The sequence shown here is derived from an EMBL/GenBank/DDBJ whole genome shotgun (WGS) entry which is preliminary data.</text>
</comment>
<feature type="region of interest" description="Disordered" evidence="1">
    <location>
        <begin position="186"/>
        <end position="251"/>
    </location>
</feature>
<feature type="compositionally biased region" description="Basic residues" evidence="1">
    <location>
        <begin position="192"/>
        <end position="210"/>
    </location>
</feature>
<name>A0A6L2KG13_TANCI</name>
<dbReference type="AlphaFoldDB" id="A0A6L2KG13"/>
<feature type="region of interest" description="Disordered" evidence="1">
    <location>
        <begin position="1"/>
        <end position="21"/>
    </location>
</feature>
<dbReference type="EMBL" id="BKCJ010002298">
    <property type="protein sequence ID" value="GEU47622.1"/>
    <property type="molecule type" value="Genomic_DNA"/>
</dbReference>
<evidence type="ECO:0000256" key="1">
    <source>
        <dbReference type="SAM" id="MobiDB-lite"/>
    </source>
</evidence>
<protein>
    <submittedName>
        <fullName evidence="2">Uncharacterized protein</fullName>
    </submittedName>
</protein>
<feature type="region of interest" description="Disordered" evidence="1">
    <location>
        <begin position="368"/>
        <end position="387"/>
    </location>
</feature>
<reference evidence="2" key="1">
    <citation type="journal article" date="2019" name="Sci. Rep.">
        <title>Draft genome of Tanacetum cinerariifolium, the natural source of mosquito coil.</title>
        <authorList>
            <person name="Yamashiro T."/>
            <person name="Shiraishi A."/>
            <person name="Satake H."/>
            <person name="Nakayama K."/>
        </authorList>
    </citation>
    <scope>NUCLEOTIDE SEQUENCE</scope>
</reference>
<gene>
    <name evidence="2" type="ORF">Tci_019600</name>
</gene>
<feature type="compositionally biased region" description="Basic and acidic residues" evidence="1">
    <location>
        <begin position="1"/>
        <end position="18"/>
    </location>
</feature>
<feature type="region of interest" description="Disordered" evidence="1">
    <location>
        <begin position="321"/>
        <end position="350"/>
    </location>
</feature>
<organism evidence="2">
    <name type="scientific">Tanacetum cinerariifolium</name>
    <name type="common">Dalmatian daisy</name>
    <name type="synonym">Chrysanthemum cinerariifolium</name>
    <dbReference type="NCBI Taxonomy" id="118510"/>
    <lineage>
        <taxon>Eukaryota</taxon>
        <taxon>Viridiplantae</taxon>
        <taxon>Streptophyta</taxon>
        <taxon>Embryophyta</taxon>
        <taxon>Tracheophyta</taxon>
        <taxon>Spermatophyta</taxon>
        <taxon>Magnoliopsida</taxon>
        <taxon>eudicotyledons</taxon>
        <taxon>Gunneridae</taxon>
        <taxon>Pentapetalae</taxon>
        <taxon>asterids</taxon>
        <taxon>campanulids</taxon>
        <taxon>Asterales</taxon>
        <taxon>Asteraceae</taxon>
        <taxon>Asteroideae</taxon>
        <taxon>Anthemideae</taxon>
        <taxon>Anthemidinae</taxon>
        <taxon>Tanacetum</taxon>
    </lineage>
</organism>
<feature type="compositionally biased region" description="Basic and acidic residues" evidence="1">
    <location>
        <begin position="329"/>
        <end position="345"/>
    </location>
</feature>
<feature type="compositionally biased region" description="Basic and acidic residues" evidence="1">
    <location>
        <begin position="368"/>
        <end position="378"/>
    </location>
</feature>